<comment type="caution">
    <text evidence="1">The sequence shown here is derived from an EMBL/GenBank/DDBJ whole genome shotgun (WGS) entry which is preliminary data.</text>
</comment>
<dbReference type="RefSeq" id="WP_184216371.1">
    <property type="nucleotide sequence ID" value="NZ_JACHIP010000003.1"/>
</dbReference>
<sequence length="115" mass="12146">MALPAAKLMANKAEETVAAKGGKKLLSWLTEKLSSSPVAKETLARAGADPGKPRKLLAVQNEIEGMAEDYHTFLEEPAKHIEATGVSLTNQSQTAIGDNNTTTNQVMGNNISIGL</sequence>
<organism evidence="1 2">
    <name type="scientific">Granulicella aggregans</name>
    <dbReference type="NCBI Taxonomy" id="474949"/>
    <lineage>
        <taxon>Bacteria</taxon>
        <taxon>Pseudomonadati</taxon>
        <taxon>Acidobacteriota</taxon>
        <taxon>Terriglobia</taxon>
        <taxon>Terriglobales</taxon>
        <taxon>Acidobacteriaceae</taxon>
        <taxon>Granulicella</taxon>
    </lineage>
</organism>
<dbReference type="EMBL" id="JACHIP010000003">
    <property type="protein sequence ID" value="MBB5057438.1"/>
    <property type="molecule type" value="Genomic_DNA"/>
</dbReference>
<accession>A0A7W8E2Z0</accession>
<protein>
    <submittedName>
        <fullName evidence="1">Uncharacterized protein</fullName>
    </submittedName>
</protein>
<name>A0A7W8E2Z0_9BACT</name>
<evidence type="ECO:0000313" key="1">
    <source>
        <dbReference type="EMBL" id="MBB5057438.1"/>
    </source>
</evidence>
<dbReference type="AlphaFoldDB" id="A0A7W8E2Z0"/>
<evidence type="ECO:0000313" key="2">
    <source>
        <dbReference type="Proteomes" id="UP000540989"/>
    </source>
</evidence>
<keyword evidence="2" id="KW-1185">Reference proteome</keyword>
<reference evidence="1 2" key="1">
    <citation type="submission" date="2020-08" db="EMBL/GenBank/DDBJ databases">
        <title>Genomic Encyclopedia of Type Strains, Phase IV (KMG-V): Genome sequencing to study the core and pangenomes of soil and plant-associated prokaryotes.</title>
        <authorList>
            <person name="Whitman W."/>
        </authorList>
    </citation>
    <scope>NUCLEOTIDE SEQUENCE [LARGE SCALE GENOMIC DNA]</scope>
    <source>
        <strain evidence="1 2">M8UP14</strain>
    </source>
</reference>
<proteinExistence type="predicted"/>
<dbReference type="Proteomes" id="UP000540989">
    <property type="component" value="Unassembled WGS sequence"/>
</dbReference>
<gene>
    <name evidence="1" type="ORF">HDF16_002144</name>
</gene>